<dbReference type="Gene3D" id="3.30.470.20">
    <property type="entry name" value="ATP-grasp fold, B domain"/>
    <property type="match status" value="1"/>
</dbReference>
<dbReference type="RefSeq" id="WP_061522475.1">
    <property type="nucleotide sequence ID" value="NZ_JAJJBV010000015.1"/>
</dbReference>
<comment type="caution">
    <text evidence="6">The sequence shown here is derived from an EMBL/GenBank/DDBJ whole genome shotgun (WGS) entry which is preliminary data.</text>
</comment>
<dbReference type="AlphaFoldDB" id="A0A150F4G9"/>
<feature type="domain" description="ATP-grasp" evidence="5">
    <location>
        <begin position="142"/>
        <end position="355"/>
    </location>
</feature>
<dbReference type="Gene3D" id="3.90.1170.60">
    <property type="match status" value="1"/>
</dbReference>
<dbReference type="GO" id="GO:0016874">
    <property type="term" value="F:ligase activity"/>
    <property type="evidence" value="ECO:0007669"/>
    <property type="project" value="UniProtKB-KW"/>
</dbReference>
<dbReference type="PANTHER" id="PTHR43585:SF2">
    <property type="entry name" value="ATP-GRASP ENZYME FSQD"/>
    <property type="match status" value="1"/>
</dbReference>
<dbReference type="PANTHER" id="PTHR43585">
    <property type="entry name" value="FUMIPYRROLE BIOSYNTHESIS PROTEIN C"/>
    <property type="match status" value="1"/>
</dbReference>
<dbReference type="GO" id="GO:0005524">
    <property type="term" value="F:ATP binding"/>
    <property type="evidence" value="ECO:0007669"/>
    <property type="project" value="UniProtKB-UniRule"/>
</dbReference>
<dbReference type="STRING" id="1793963.AXI58_01005"/>
<keyword evidence="2 4" id="KW-0547">Nucleotide-binding</keyword>
<accession>A0A150F4G9</accession>
<organism evidence="6 7">
    <name type="scientific">Bacillus nakamurai</name>
    <dbReference type="NCBI Taxonomy" id="1793963"/>
    <lineage>
        <taxon>Bacteria</taxon>
        <taxon>Bacillati</taxon>
        <taxon>Bacillota</taxon>
        <taxon>Bacilli</taxon>
        <taxon>Bacillales</taxon>
        <taxon>Bacillaceae</taxon>
        <taxon>Bacillus</taxon>
    </lineage>
</organism>
<dbReference type="PROSITE" id="PS50975">
    <property type="entry name" value="ATP_GRASP"/>
    <property type="match status" value="1"/>
</dbReference>
<evidence type="ECO:0000256" key="1">
    <source>
        <dbReference type="ARBA" id="ARBA00022598"/>
    </source>
</evidence>
<gene>
    <name evidence="6" type="ORF">AXI58_01005</name>
</gene>
<dbReference type="Gene3D" id="3.30.1490.20">
    <property type="entry name" value="ATP-grasp fold, A domain"/>
    <property type="match status" value="1"/>
</dbReference>
<name>A0A150F4G9_9BACI</name>
<dbReference type="Gene3D" id="3.40.50.20">
    <property type="match status" value="1"/>
</dbReference>
<dbReference type="InterPro" id="IPR013815">
    <property type="entry name" value="ATP_grasp_subdomain_1"/>
</dbReference>
<evidence type="ECO:0000256" key="3">
    <source>
        <dbReference type="ARBA" id="ARBA00022840"/>
    </source>
</evidence>
<dbReference type="GO" id="GO:0046872">
    <property type="term" value="F:metal ion binding"/>
    <property type="evidence" value="ECO:0007669"/>
    <property type="project" value="InterPro"/>
</dbReference>
<evidence type="ECO:0000259" key="5">
    <source>
        <dbReference type="PROSITE" id="PS50975"/>
    </source>
</evidence>
<evidence type="ECO:0000313" key="6">
    <source>
        <dbReference type="EMBL" id="KXZ17004.1"/>
    </source>
</evidence>
<proteinExistence type="predicted"/>
<reference evidence="7" key="1">
    <citation type="submission" date="2016-02" db="EMBL/GenBank/DDBJ databases">
        <authorList>
            <person name="Dunlap C."/>
        </authorList>
    </citation>
    <scope>NUCLEOTIDE SEQUENCE [LARGE SCALE GENOMIC DNA]</scope>
    <source>
        <strain evidence="7">NRRL B-41092</strain>
    </source>
</reference>
<protein>
    <submittedName>
        <fullName evidence="6">Carboxylate--amine ligase</fullName>
    </submittedName>
</protein>
<dbReference type="Pfam" id="PF13535">
    <property type="entry name" value="ATP-grasp_4"/>
    <property type="match status" value="1"/>
</dbReference>
<evidence type="ECO:0000313" key="7">
    <source>
        <dbReference type="Proteomes" id="UP000075430"/>
    </source>
</evidence>
<dbReference type="InterPro" id="IPR011761">
    <property type="entry name" value="ATP-grasp"/>
</dbReference>
<keyword evidence="1 6" id="KW-0436">Ligase</keyword>
<evidence type="ECO:0000256" key="4">
    <source>
        <dbReference type="PROSITE-ProRule" id="PRU00409"/>
    </source>
</evidence>
<evidence type="ECO:0000256" key="2">
    <source>
        <dbReference type="ARBA" id="ARBA00022741"/>
    </source>
</evidence>
<sequence length="472" mass="52278">MERKTVLVIADLGGCPPHMFYKSAAEKYNLVSFIPRPFAITASHAALIEKYSVAVIKDKDYFQSLADFEHPDSIYWAHEDHNKPEEEVVDQIVKVAEMFQADAITTNNELFITPMAKACERLGLRGAGVQAAENARDKNKMRAAFNQAGVKSIKNKRVTTLEDFRSALEEIGTPLILKPTYLASSIGVTLIKDIETAEDEFNRVNDYLKSINVPKAVTFEAPFIAEEFLQGEYDDWYETSGYSDYISIEGIMADGEYFPVAIHDKTPQIGFTETSHITPSILDEDAKRKIVEAAKKANEGLGLENCATHTEIKLMKNREAGLIESAARFAGWNMIPNIKKVFGVDMAQLLLDVLCFGKDAGLPNGLLEKEPHYIADCHLYPQHFKENGQLPEAVTDFVIENIEIPSGILKGDTELVSFSAAAPGTSVDLRLFEAFNSIAAFELKGTNSLDVAESIKQIQQHAKLAAKYALSV</sequence>
<dbReference type="Proteomes" id="UP000075430">
    <property type="component" value="Unassembled WGS sequence"/>
</dbReference>
<keyword evidence="7" id="KW-1185">Reference proteome</keyword>
<dbReference type="OrthoDB" id="9803907at2"/>
<dbReference type="SUPFAM" id="SSF56059">
    <property type="entry name" value="Glutathione synthetase ATP-binding domain-like"/>
    <property type="match status" value="1"/>
</dbReference>
<keyword evidence="3 4" id="KW-0067">ATP-binding</keyword>
<dbReference type="InterPro" id="IPR052032">
    <property type="entry name" value="ATP-dep_AA_Ligase"/>
</dbReference>
<dbReference type="EMBL" id="LSBA01000023">
    <property type="protein sequence ID" value="KXZ17004.1"/>
    <property type="molecule type" value="Genomic_DNA"/>
</dbReference>